<keyword evidence="4" id="KW-0812">Transmembrane</keyword>
<feature type="compositionally biased region" description="Polar residues" evidence="3">
    <location>
        <begin position="387"/>
        <end position="420"/>
    </location>
</feature>
<keyword evidence="8" id="KW-1185">Reference proteome</keyword>
<feature type="compositionally biased region" description="Low complexity" evidence="3">
    <location>
        <begin position="424"/>
        <end position="440"/>
    </location>
</feature>
<evidence type="ECO:0000313" key="8">
    <source>
        <dbReference type="Proteomes" id="UP001212152"/>
    </source>
</evidence>
<dbReference type="PROSITE" id="PS50002">
    <property type="entry name" value="SH3"/>
    <property type="match status" value="1"/>
</dbReference>
<name>A0AAD5TQR5_9FUNG</name>
<keyword evidence="1 2" id="KW-0728">SH3 domain</keyword>
<dbReference type="AlphaFoldDB" id="A0AAD5TQR5"/>
<dbReference type="EMBL" id="JADGJQ010000005">
    <property type="protein sequence ID" value="KAJ3183799.1"/>
    <property type="molecule type" value="Genomic_DNA"/>
</dbReference>
<dbReference type="Gene3D" id="2.30.30.40">
    <property type="entry name" value="SH3 Domains"/>
    <property type="match status" value="1"/>
</dbReference>
<proteinExistence type="predicted"/>
<evidence type="ECO:0000256" key="5">
    <source>
        <dbReference type="SAM" id="SignalP"/>
    </source>
</evidence>
<feature type="compositionally biased region" description="Polar residues" evidence="3">
    <location>
        <begin position="609"/>
        <end position="625"/>
    </location>
</feature>
<dbReference type="SMART" id="SM00326">
    <property type="entry name" value="SH3"/>
    <property type="match status" value="1"/>
</dbReference>
<feature type="domain" description="SH3" evidence="6">
    <location>
        <begin position="465"/>
        <end position="526"/>
    </location>
</feature>
<dbReference type="Proteomes" id="UP001212152">
    <property type="component" value="Unassembled WGS sequence"/>
</dbReference>
<evidence type="ECO:0000259" key="6">
    <source>
        <dbReference type="PROSITE" id="PS50002"/>
    </source>
</evidence>
<feature type="compositionally biased region" description="Basic and acidic residues" evidence="3">
    <location>
        <begin position="657"/>
        <end position="666"/>
    </location>
</feature>
<evidence type="ECO:0000256" key="3">
    <source>
        <dbReference type="SAM" id="MobiDB-lite"/>
    </source>
</evidence>
<feature type="chain" id="PRO_5041936344" description="SH3 domain-containing protein" evidence="5">
    <location>
        <begin position="28"/>
        <end position="697"/>
    </location>
</feature>
<keyword evidence="4" id="KW-0472">Membrane</keyword>
<evidence type="ECO:0000256" key="1">
    <source>
        <dbReference type="ARBA" id="ARBA00022443"/>
    </source>
</evidence>
<evidence type="ECO:0000256" key="4">
    <source>
        <dbReference type="SAM" id="Phobius"/>
    </source>
</evidence>
<evidence type="ECO:0000313" key="7">
    <source>
        <dbReference type="EMBL" id="KAJ3183799.1"/>
    </source>
</evidence>
<feature type="signal peptide" evidence="5">
    <location>
        <begin position="1"/>
        <end position="27"/>
    </location>
</feature>
<dbReference type="InterPro" id="IPR036028">
    <property type="entry name" value="SH3-like_dom_sf"/>
</dbReference>
<keyword evidence="5" id="KW-0732">Signal</keyword>
<dbReference type="SUPFAM" id="SSF50044">
    <property type="entry name" value="SH3-domain"/>
    <property type="match status" value="1"/>
</dbReference>
<organism evidence="7 8">
    <name type="scientific">Geranomyces variabilis</name>
    <dbReference type="NCBI Taxonomy" id="109894"/>
    <lineage>
        <taxon>Eukaryota</taxon>
        <taxon>Fungi</taxon>
        <taxon>Fungi incertae sedis</taxon>
        <taxon>Chytridiomycota</taxon>
        <taxon>Chytridiomycota incertae sedis</taxon>
        <taxon>Chytridiomycetes</taxon>
        <taxon>Spizellomycetales</taxon>
        <taxon>Powellomycetaceae</taxon>
        <taxon>Geranomyces</taxon>
    </lineage>
</organism>
<feature type="region of interest" description="Disordered" evidence="3">
    <location>
        <begin position="530"/>
        <end position="572"/>
    </location>
</feature>
<gene>
    <name evidence="7" type="ORF">HDU87_005915</name>
</gene>
<evidence type="ECO:0000256" key="2">
    <source>
        <dbReference type="PROSITE-ProRule" id="PRU00192"/>
    </source>
</evidence>
<protein>
    <recommendedName>
        <fullName evidence="6">SH3 domain-containing protein</fullName>
    </recommendedName>
</protein>
<sequence>MFVSSAAAAAAAAVAGLALSSALGAAAQAPAPGPAPAPAPAAPATPAAPAAPAAAGCFSLAGSTACQPWAAYSIQPQAPLYTDLATFQTYIQSMADNSTTYTQTFRTVNQCPGYNGGGLRYHVSFLCGMIVDADTANGFCNTNPAATPPPKLCLSSGRAAMDSLSAVLADRTVCPVARSMPLAMTTYQASLVSDTNCVPGILEEWTMCGFWANAATTAYCAAPGRADQCCAAYTARLAGTPVVLPTSLTPVAPAPVASGGAGAPGASLGPAAGTGSTTPSTPSPASASGAAQPSANPAPGGATAGAQAAQAFASSSYGTPTTPIIIGAAAVALIAILAVIFAVVYARRRRSGRAPDGFMNASSSSSREGSLKYKQNMSGAPRAAITPTYSGNDRYSASNADDSLNRFGNSGETAYGNPNSDRVPLAMASQAAPQSSAAQPMLDPSAAAAMLGVEAAKEDVGEPIQIAETMEVMYNYVPNLVDEIYLYIGDPVIVKCKFDDGWGFGFNMTTKQEGSFPLACVAPYNSNREVAAPAGEDDGAEEKQQQAAAPPLSLTPLPALTDENGWNDTLDSRRRISSLGRVTPLQTTLQPRIGAGAGGLAEETALDSPHNTATTLQSSPLSTEYTYDGGESSHVPAAAEHHQAPAADRNAPSGAPHEFDGDDANRPHLQTARQTFAQEPQIGSYESYESNLYSPRR</sequence>
<feature type="compositionally biased region" description="Polar residues" evidence="3">
    <location>
        <begin position="360"/>
        <end position="378"/>
    </location>
</feature>
<feature type="transmembrane region" description="Helical" evidence="4">
    <location>
        <begin position="324"/>
        <end position="346"/>
    </location>
</feature>
<dbReference type="InterPro" id="IPR001452">
    <property type="entry name" value="SH3_domain"/>
</dbReference>
<accession>A0AAD5TQR5</accession>
<feature type="region of interest" description="Disordered" evidence="3">
    <location>
        <begin position="603"/>
        <end position="697"/>
    </location>
</feature>
<reference evidence="7" key="1">
    <citation type="submission" date="2020-05" db="EMBL/GenBank/DDBJ databases">
        <title>Phylogenomic resolution of chytrid fungi.</title>
        <authorList>
            <person name="Stajich J.E."/>
            <person name="Amses K."/>
            <person name="Simmons R."/>
            <person name="Seto K."/>
            <person name="Myers J."/>
            <person name="Bonds A."/>
            <person name="Quandt C.A."/>
            <person name="Barry K."/>
            <person name="Liu P."/>
            <person name="Grigoriev I."/>
            <person name="Longcore J.E."/>
            <person name="James T.Y."/>
        </authorList>
    </citation>
    <scope>NUCLEOTIDE SEQUENCE</scope>
    <source>
        <strain evidence="7">JEL0379</strain>
    </source>
</reference>
<feature type="region of interest" description="Disordered" evidence="3">
    <location>
        <begin position="353"/>
        <end position="440"/>
    </location>
</feature>
<feature type="compositionally biased region" description="Low complexity" evidence="3">
    <location>
        <begin position="545"/>
        <end position="561"/>
    </location>
</feature>
<feature type="region of interest" description="Disordered" evidence="3">
    <location>
        <begin position="263"/>
        <end position="303"/>
    </location>
</feature>
<comment type="caution">
    <text evidence="7">The sequence shown here is derived from an EMBL/GenBank/DDBJ whole genome shotgun (WGS) entry which is preliminary data.</text>
</comment>
<feature type="compositionally biased region" description="Polar residues" evidence="3">
    <location>
        <begin position="687"/>
        <end position="697"/>
    </location>
</feature>
<keyword evidence="4" id="KW-1133">Transmembrane helix</keyword>